<evidence type="ECO:0000256" key="9">
    <source>
        <dbReference type="ARBA" id="ARBA00023136"/>
    </source>
</evidence>
<evidence type="ECO:0000256" key="1">
    <source>
        <dbReference type="ARBA" id="ARBA00004251"/>
    </source>
</evidence>
<dbReference type="GO" id="GO:0015031">
    <property type="term" value="P:protein transport"/>
    <property type="evidence" value="ECO:0007669"/>
    <property type="project" value="UniProtKB-KW"/>
</dbReference>
<dbReference type="eggNOG" id="KOG1028">
    <property type="taxonomic scope" value="Eukaryota"/>
</dbReference>
<dbReference type="PANTHER" id="PTHR14995:SF2">
    <property type="entry name" value="PROTEIN AMNIONLESS"/>
    <property type="match status" value="1"/>
</dbReference>
<evidence type="ECO:0000313" key="12">
    <source>
        <dbReference type="EMBL" id="EGT31142.1"/>
    </source>
</evidence>
<dbReference type="GO" id="GO:0006898">
    <property type="term" value="P:receptor-mediated endocytosis"/>
    <property type="evidence" value="ECO:0007669"/>
    <property type="project" value="TreeGrafter"/>
</dbReference>
<dbReference type="Proteomes" id="UP000008068">
    <property type="component" value="Unassembled WGS sequence"/>
</dbReference>
<keyword evidence="7" id="KW-0653">Protein transport</keyword>
<keyword evidence="13" id="KW-1185">Reference proteome</keyword>
<gene>
    <name evidence="12" type="ORF">CAEBREN_22248</name>
</gene>
<organism evidence="13">
    <name type="scientific">Caenorhabditis brenneri</name>
    <name type="common">Nematode worm</name>
    <dbReference type="NCBI Taxonomy" id="135651"/>
    <lineage>
        <taxon>Eukaryota</taxon>
        <taxon>Metazoa</taxon>
        <taxon>Ecdysozoa</taxon>
        <taxon>Nematoda</taxon>
        <taxon>Chromadorea</taxon>
        <taxon>Rhabditida</taxon>
        <taxon>Rhabditina</taxon>
        <taxon>Rhabditomorpha</taxon>
        <taxon>Rhabditoidea</taxon>
        <taxon>Rhabditidae</taxon>
        <taxon>Peloderinae</taxon>
        <taxon>Caenorhabditis</taxon>
    </lineage>
</organism>
<keyword evidence="8 11" id="KW-1133">Transmembrane helix</keyword>
<feature type="region of interest" description="Disordered" evidence="10">
    <location>
        <begin position="372"/>
        <end position="482"/>
    </location>
</feature>
<evidence type="ECO:0000256" key="10">
    <source>
        <dbReference type="SAM" id="MobiDB-lite"/>
    </source>
</evidence>
<dbReference type="Pfam" id="PF14828">
    <property type="entry name" value="Amnionless"/>
    <property type="match status" value="1"/>
</dbReference>
<evidence type="ECO:0000256" key="4">
    <source>
        <dbReference type="ARBA" id="ARBA00022475"/>
    </source>
</evidence>
<evidence type="ECO:0000256" key="11">
    <source>
        <dbReference type="SAM" id="Phobius"/>
    </source>
</evidence>
<dbReference type="InterPro" id="IPR026112">
    <property type="entry name" value="AMN"/>
</dbReference>
<feature type="compositionally biased region" description="Polar residues" evidence="10">
    <location>
        <begin position="261"/>
        <end position="273"/>
    </location>
</feature>
<feature type="region of interest" description="Disordered" evidence="10">
    <location>
        <begin position="327"/>
        <end position="348"/>
    </location>
</feature>
<protein>
    <recommendedName>
        <fullName evidence="2">Protein amnionless</fullName>
    </recommendedName>
</protein>
<dbReference type="OMA" id="QINLARP"/>
<evidence type="ECO:0000256" key="2">
    <source>
        <dbReference type="ARBA" id="ARBA00021200"/>
    </source>
</evidence>
<feature type="region of interest" description="Disordered" evidence="10">
    <location>
        <begin position="261"/>
        <end position="283"/>
    </location>
</feature>
<feature type="compositionally biased region" description="Acidic residues" evidence="10">
    <location>
        <begin position="397"/>
        <end position="416"/>
    </location>
</feature>
<dbReference type="GO" id="GO:0016324">
    <property type="term" value="C:apical plasma membrane"/>
    <property type="evidence" value="ECO:0007669"/>
    <property type="project" value="TreeGrafter"/>
</dbReference>
<evidence type="ECO:0000256" key="7">
    <source>
        <dbReference type="ARBA" id="ARBA00022927"/>
    </source>
</evidence>
<keyword evidence="9 11" id="KW-0472">Membrane</keyword>
<evidence type="ECO:0000256" key="8">
    <source>
        <dbReference type="ARBA" id="ARBA00022989"/>
    </source>
</evidence>
<comment type="subcellular location">
    <subcellularLocation>
        <location evidence="1">Cell membrane</location>
        <topology evidence="1">Single-pass type I membrane protein</topology>
    </subcellularLocation>
</comment>
<dbReference type="STRING" id="135651.G0M9A9"/>
<feature type="compositionally biased region" description="Low complexity" evidence="10">
    <location>
        <begin position="426"/>
        <end position="435"/>
    </location>
</feature>
<sequence length="482" mass="54308">MTTEDFNVLLRSMEGQFQINLARPWAHENDQGGVQRLLAPDAITVTNKKLENAREGVVNSNSNNKTLSTICSYIQCDEITQCINSFIPFGHCCPVCGTRIELVAFELSFDLASAAVYNVLNALETEATVFATFERKTTTWRNSLYEVALITAKNSTFEEDFHVLAAKEIIEKLAITMKSNHHNAILNFSVFSSKIDRSVKLMSKVVACVIYFAVLVLLAGMFVYQNVEMRVARKTIFNPVIKYRRQNDDDVAIEMDGVEQLQNPEDLTQQPENPEQETSKIITTQPTLLPKIEDDGVEDWRNINPNFELASSEEVPSQMVFELVETKKPEVENEQEPKNDSEEDSGVTNQNFLDDFFESPMIPPQNVEFPEHFKSSENAENLAENSTGTFPTVETLLDLEAEGAVDSEKEDQDQEDYANPLFINPNFFENSSESSVETQAPEPTLDTVGDQEAEQEGAQEDENKENEPKEDEGEDGMDLVQF</sequence>
<evidence type="ECO:0000256" key="5">
    <source>
        <dbReference type="ARBA" id="ARBA00022692"/>
    </source>
</evidence>
<keyword evidence="5 11" id="KW-0812">Transmembrane</keyword>
<proteinExistence type="predicted"/>
<reference evidence="13" key="1">
    <citation type="submission" date="2011-07" db="EMBL/GenBank/DDBJ databases">
        <authorList>
            <consortium name="Caenorhabditis brenneri Sequencing and Analysis Consortium"/>
            <person name="Wilson R.K."/>
        </authorList>
    </citation>
    <scope>NUCLEOTIDE SEQUENCE [LARGE SCALE GENOMIC DNA]</scope>
    <source>
        <strain evidence="13">PB2801</strain>
    </source>
</reference>
<feature type="compositionally biased region" description="Polar residues" evidence="10">
    <location>
        <begin position="378"/>
        <end position="392"/>
    </location>
</feature>
<evidence type="ECO:0000256" key="6">
    <source>
        <dbReference type="ARBA" id="ARBA00022729"/>
    </source>
</evidence>
<keyword evidence="4" id="KW-1003">Cell membrane</keyword>
<evidence type="ECO:0000256" key="3">
    <source>
        <dbReference type="ARBA" id="ARBA00022448"/>
    </source>
</evidence>
<dbReference type="InParanoid" id="G0M9A9"/>
<dbReference type="HOGENOM" id="CLU_576520_0_0_1"/>
<dbReference type="AlphaFoldDB" id="G0M9A9"/>
<feature type="transmembrane region" description="Helical" evidence="11">
    <location>
        <begin position="201"/>
        <end position="224"/>
    </location>
</feature>
<dbReference type="GO" id="GO:0030139">
    <property type="term" value="C:endocytic vesicle"/>
    <property type="evidence" value="ECO:0007669"/>
    <property type="project" value="TreeGrafter"/>
</dbReference>
<keyword evidence="6" id="KW-0732">Signal</keyword>
<feature type="compositionally biased region" description="Basic and acidic residues" evidence="10">
    <location>
        <begin position="327"/>
        <end position="340"/>
    </location>
</feature>
<dbReference type="FunCoup" id="G0M9A9">
    <property type="interactions" value="3"/>
</dbReference>
<keyword evidence="3" id="KW-0813">Transport</keyword>
<accession>G0M9A9</accession>
<dbReference type="EMBL" id="GL379787">
    <property type="protein sequence ID" value="EGT31142.1"/>
    <property type="molecule type" value="Genomic_DNA"/>
</dbReference>
<dbReference type="OrthoDB" id="5872647at2759"/>
<evidence type="ECO:0000313" key="13">
    <source>
        <dbReference type="Proteomes" id="UP000008068"/>
    </source>
</evidence>
<name>G0M9A9_CAEBE</name>
<feature type="compositionally biased region" description="Acidic residues" evidence="10">
    <location>
        <begin position="449"/>
        <end position="482"/>
    </location>
</feature>
<dbReference type="PANTHER" id="PTHR14995">
    <property type="entry name" value="AMNIONLESS"/>
    <property type="match status" value="1"/>
</dbReference>